<evidence type="ECO:0000256" key="5">
    <source>
        <dbReference type="SAM" id="Phobius"/>
    </source>
</evidence>
<dbReference type="InterPro" id="IPR049453">
    <property type="entry name" value="Memb_transporter_dom"/>
</dbReference>
<name>A0A644V3S9_9ZZZZ</name>
<gene>
    <name evidence="7" type="ORF">SDC9_31451</name>
</gene>
<feature type="transmembrane region" description="Helical" evidence="5">
    <location>
        <begin position="68"/>
        <end position="86"/>
    </location>
</feature>
<dbReference type="AlphaFoldDB" id="A0A644V3S9"/>
<sequence>MSNLTHIRLPLDRMNAAWRDALASAVAGALAWFLASWFFGHPHPVFAIVTAIVCLAPGLPNHGRQATGLMLGVAVGIAMGELAFHIPETLLEAEPLALLRMSGAVFFSILIASCFGLPPVVPIQAGVSAVLVLAMGPENAGWHRMQDVITGVGVGLLFSQILLTPDPLRQIDSAMHNLLLQIGAGLESAAEALRQTEARDAEKALGVMLRAQENLAQLRAGVDGARYSVRWSLRGRMAAISVTAAADRSEHDALRICAAALLLGDALHEALLRGEPAPAGLESSLRTVAFLALGKAGATAGNSANALALPEPNAPEWMPVISSLHIIFDILQKNSVPNRHQVVGKTALTSS</sequence>
<feature type="transmembrane region" description="Helical" evidence="5">
    <location>
        <begin position="21"/>
        <end position="39"/>
    </location>
</feature>
<organism evidence="7">
    <name type="scientific">bioreactor metagenome</name>
    <dbReference type="NCBI Taxonomy" id="1076179"/>
    <lineage>
        <taxon>unclassified sequences</taxon>
        <taxon>metagenomes</taxon>
        <taxon>ecological metagenomes</taxon>
    </lineage>
</organism>
<evidence type="ECO:0000256" key="2">
    <source>
        <dbReference type="ARBA" id="ARBA00022692"/>
    </source>
</evidence>
<keyword evidence="4 5" id="KW-0472">Membrane</keyword>
<dbReference type="GO" id="GO:0016020">
    <property type="term" value="C:membrane"/>
    <property type="evidence" value="ECO:0007669"/>
    <property type="project" value="UniProtKB-SubCell"/>
</dbReference>
<evidence type="ECO:0000256" key="3">
    <source>
        <dbReference type="ARBA" id="ARBA00022989"/>
    </source>
</evidence>
<proteinExistence type="predicted"/>
<reference evidence="7" key="1">
    <citation type="submission" date="2019-08" db="EMBL/GenBank/DDBJ databases">
        <authorList>
            <person name="Kucharzyk K."/>
            <person name="Murdoch R.W."/>
            <person name="Higgins S."/>
            <person name="Loffler F."/>
        </authorList>
    </citation>
    <scope>NUCLEOTIDE SEQUENCE</scope>
</reference>
<protein>
    <recommendedName>
        <fullName evidence="6">Integral membrane bound transporter domain-containing protein</fullName>
    </recommendedName>
</protein>
<comment type="subcellular location">
    <subcellularLocation>
        <location evidence="1">Membrane</location>
        <topology evidence="1">Multi-pass membrane protein</topology>
    </subcellularLocation>
</comment>
<comment type="caution">
    <text evidence="7">The sequence shown here is derived from an EMBL/GenBank/DDBJ whole genome shotgun (WGS) entry which is preliminary data.</text>
</comment>
<keyword evidence="3 5" id="KW-1133">Transmembrane helix</keyword>
<dbReference type="EMBL" id="VSSQ01000206">
    <property type="protein sequence ID" value="MPL85482.1"/>
    <property type="molecule type" value="Genomic_DNA"/>
</dbReference>
<evidence type="ECO:0000259" key="6">
    <source>
        <dbReference type="Pfam" id="PF13515"/>
    </source>
</evidence>
<evidence type="ECO:0000256" key="1">
    <source>
        <dbReference type="ARBA" id="ARBA00004141"/>
    </source>
</evidence>
<evidence type="ECO:0000313" key="7">
    <source>
        <dbReference type="EMBL" id="MPL85482.1"/>
    </source>
</evidence>
<feature type="domain" description="Integral membrane bound transporter" evidence="6">
    <location>
        <begin position="30"/>
        <end position="158"/>
    </location>
</feature>
<feature type="transmembrane region" description="Helical" evidence="5">
    <location>
        <begin position="106"/>
        <end position="133"/>
    </location>
</feature>
<accession>A0A644V3S9</accession>
<dbReference type="Pfam" id="PF13515">
    <property type="entry name" value="FUSC_2"/>
    <property type="match status" value="1"/>
</dbReference>
<evidence type="ECO:0000256" key="4">
    <source>
        <dbReference type="ARBA" id="ARBA00023136"/>
    </source>
</evidence>
<keyword evidence="2 5" id="KW-0812">Transmembrane</keyword>